<evidence type="ECO:0000313" key="12">
    <source>
        <dbReference type="Proteomes" id="UP000242818"/>
    </source>
</evidence>
<evidence type="ECO:0000256" key="3">
    <source>
        <dbReference type="ARBA" id="ARBA00022723"/>
    </source>
</evidence>
<dbReference type="GO" id="GO:0046872">
    <property type="term" value="F:metal ion binding"/>
    <property type="evidence" value="ECO:0007669"/>
    <property type="project" value="UniProtKB-KW"/>
</dbReference>
<dbReference type="InterPro" id="IPR008754">
    <property type="entry name" value="Peptidase_M43"/>
</dbReference>
<dbReference type="InterPro" id="IPR013783">
    <property type="entry name" value="Ig-like_fold"/>
</dbReference>
<dbReference type="PANTHER" id="PTHR47466:SF1">
    <property type="entry name" value="METALLOPROTEASE MEP1 (AFU_ORTHOLOGUE AFUA_1G07730)-RELATED"/>
    <property type="match status" value="1"/>
</dbReference>
<keyword evidence="5" id="KW-0378">Hydrolase</keyword>
<dbReference type="Gene3D" id="3.40.390.10">
    <property type="entry name" value="Collagenase (Catalytic Domain)"/>
    <property type="match status" value="1"/>
</dbReference>
<dbReference type="EMBL" id="FMAR01000008">
    <property type="protein sequence ID" value="SCC41186.1"/>
    <property type="molecule type" value="Genomic_DNA"/>
</dbReference>
<evidence type="ECO:0000256" key="7">
    <source>
        <dbReference type="ARBA" id="ARBA00023049"/>
    </source>
</evidence>
<keyword evidence="2" id="KW-0645">Protease</keyword>
<evidence type="ECO:0000256" key="4">
    <source>
        <dbReference type="ARBA" id="ARBA00022729"/>
    </source>
</evidence>
<dbReference type="SUPFAM" id="SSF55486">
    <property type="entry name" value="Metalloproteases ('zincins'), catalytic domain"/>
    <property type="match status" value="1"/>
</dbReference>
<keyword evidence="4" id="KW-0732">Signal</keyword>
<dbReference type="CDD" id="cd04275">
    <property type="entry name" value="ZnMc_pappalysin_like"/>
    <property type="match status" value="1"/>
</dbReference>
<gene>
    <name evidence="11" type="ORF">GA0116948_1087</name>
</gene>
<dbReference type="InterPro" id="IPR026444">
    <property type="entry name" value="Secre_tail"/>
</dbReference>
<keyword evidence="7" id="KW-0482">Metalloprotease</keyword>
<organism evidence="11 12">
    <name type="scientific">Chitinophaga costaii</name>
    <dbReference type="NCBI Taxonomy" id="1335309"/>
    <lineage>
        <taxon>Bacteria</taxon>
        <taxon>Pseudomonadati</taxon>
        <taxon>Bacteroidota</taxon>
        <taxon>Chitinophagia</taxon>
        <taxon>Chitinophagales</taxon>
        <taxon>Chitinophagaceae</taxon>
        <taxon>Chitinophaga</taxon>
    </lineage>
</organism>
<dbReference type="Gene3D" id="2.60.40.10">
    <property type="entry name" value="Immunoglobulins"/>
    <property type="match status" value="1"/>
</dbReference>
<sequence length="746" mass="81327">MKQPRRGPASRLAIVGDAGSTFASTYQTLTDLRRYLFPFLSILCCHTVAAQQHCGSAVALQHQFQLHPTLALKAQQNAAMLQERLHTMRLQRTTATPTNLVVPVVIHIVLPDPSIVTAAQIAEQMQVLNEDFAGSNADTSAVPAVWKPLIGHTHIQFCLAQRTPGGDPATGVVRVASNHGSFDVYDAAAAAKYTSQGGSDAWDTDNYFNIWVCQLSSGNLGVATPPDGSFPAEQDGIVVDYTGFGSSGTAQSPYNGGRTVTHETGHYFGMKHIWGDDDGDGVARCTTDDGIDDTPLQGKRNFDCPTFPKLDACSPTSPGIMFMNYMDYTNDACMHLFTTDQAAYMDNVWQTLRTSLITSTGCQPVTLQQHDAEAAGLLSPMDKVCDNQITPEFILKNKGTDPLTSVKITYTINGGSPVTYNWTGNLASLATTTLSLPSSVVDTGHFVFTLYTDLPNGLADQDHSNDTARGSFHYDADGVYPMLEGFEGEVFPPDGWKINNPDNSFTWELTRDAAKSGNNAVVMRNLGYASNGPVDDLLTPVFNGGTDSVFLYFDIAAATQSDIHGTNTTWDTLAILVSKDCGLTYDSTGYLKAGATLVTRTTPVTQEYYPTASEWRRDSVNLTALVRNSRYQVVFRNISNYENNIYLDNINIVTKGINPLLQEKGILYWPNPTSGPITIAFYSVPTDLQSFAVYDGAGRLVMSRPASAIGSNNRITFDLVNEANGVYFVKLIYRDRKKTFKIVKVQ</sequence>
<dbReference type="Gene3D" id="2.60.120.200">
    <property type="match status" value="1"/>
</dbReference>
<dbReference type="STRING" id="1335309.GA0116948_1087"/>
<dbReference type="PANTHER" id="PTHR47466">
    <property type="match status" value="1"/>
</dbReference>
<feature type="domain" description="Secretion system C-terminal sorting" evidence="10">
    <location>
        <begin position="669"/>
        <end position="742"/>
    </location>
</feature>
<evidence type="ECO:0000313" key="11">
    <source>
        <dbReference type="EMBL" id="SCC41186.1"/>
    </source>
</evidence>
<dbReference type="Pfam" id="PF18962">
    <property type="entry name" value="Por_Secre_tail"/>
    <property type="match status" value="1"/>
</dbReference>
<evidence type="ECO:0000256" key="1">
    <source>
        <dbReference type="ARBA" id="ARBA00008721"/>
    </source>
</evidence>
<evidence type="ECO:0000256" key="8">
    <source>
        <dbReference type="ARBA" id="ARBA00023157"/>
    </source>
</evidence>
<comment type="similarity">
    <text evidence="1">Belongs to the peptidase M43B family.</text>
</comment>
<dbReference type="InterPro" id="IPR024079">
    <property type="entry name" value="MetalloPept_cat_dom_sf"/>
</dbReference>
<protein>
    <submittedName>
        <fullName evidence="11">Por secretion system C-terminal sorting domain-containing protein</fullName>
    </submittedName>
</protein>
<feature type="domain" description="Peptidase M43 pregnancy-associated plasma-A" evidence="9">
    <location>
        <begin position="199"/>
        <end position="348"/>
    </location>
</feature>
<dbReference type="GO" id="GO:0008237">
    <property type="term" value="F:metallopeptidase activity"/>
    <property type="evidence" value="ECO:0007669"/>
    <property type="project" value="UniProtKB-KW"/>
</dbReference>
<dbReference type="GO" id="GO:0006508">
    <property type="term" value="P:proteolysis"/>
    <property type="evidence" value="ECO:0007669"/>
    <property type="project" value="UniProtKB-KW"/>
</dbReference>
<name>A0A1C4EC33_9BACT</name>
<keyword evidence="8" id="KW-1015">Disulfide bond</keyword>
<proteinExistence type="inferred from homology"/>
<keyword evidence="3" id="KW-0479">Metal-binding</keyword>
<evidence type="ECO:0000256" key="6">
    <source>
        <dbReference type="ARBA" id="ARBA00022833"/>
    </source>
</evidence>
<dbReference type="AlphaFoldDB" id="A0A1C4EC33"/>
<dbReference type="Proteomes" id="UP000242818">
    <property type="component" value="Unassembled WGS sequence"/>
</dbReference>
<reference evidence="11 12" key="1">
    <citation type="submission" date="2016-08" db="EMBL/GenBank/DDBJ databases">
        <authorList>
            <person name="Seilhamer J.J."/>
        </authorList>
    </citation>
    <scope>NUCLEOTIDE SEQUENCE [LARGE SCALE GENOMIC DNA]</scope>
    <source>
        <strain evidence="11 12">A37T2</strain>
    </source>
</reference>
<evidence type="ECO:0000259" key="10">
    <source>
        <dbReference type="Pfam" id="PF18962"/>
    </source>
</evidence>
<dbReference type="Pfam" id="PF05572">
    <property type="entry name" value="Peptidase_M43"/>
    <property type="match status" value="1"/>
</dbReference>
<keyword evidence="6" id="KW-0862">Zinc</keyword>
<dbReference type="NCBIfam" id="TIGR04183">
    <property type="entry name" value="Por_Secre_tail"/>
    <property type="match status" value="1"/>
</dbReference>
<evidence type="ECO:0000256" key="5">
    <source>
        <dbReference type="ARBA" id="ARBA00022801"/>
    </source>
</evidence>
<keyword evidence="12" id="KW-1185">Reference proteome</keyword>
<evidence type="ECO:0000256" key="2">
    <source>
        <dbReference type="ARBA" id="ARBA00022670"/>
    </source>
</evidence>
<evidence type="ECO:0000259" key="9">
    <source>
        <dbReference type="Pfam" id="PF05572"/>
    </source>
</evidence>
<accession>A0A1C4EC33</accession>